<evidence type="ECO:0000313" key="8">
    <source>
        <dbReference type="Proteomes" id="UP000758603"/>
    </source>
</evidence>
<dbReference type="AlphaFoldDB" id="A0A9P8UT87"/>
<dbReference type="SUPFAM" id="SSF57701">
    <property type="entry name" value="Zn2/Cys6 DNA-binding domain"/>
    <property type="match status" value="1"/>
</dbReference>
<keyword evidence="3" id="KW-0804">Transcription</keyword>
<dbReference type="OrthoDB" id="2740448at2759"/>
<keyword evidence="1" id="KW-0805">Transcription regulation</keyword>
<dbReference type="GeneID" id="70134723"/>
<feature type="compositionally biased region" description="Low complexity" evidence="5">
    <location>
        <begin position="240"/>
        <end position="257"/>
    </location>
</feature>
<keyword evidence="4" id="KW-0539">Nucleus</keyword>
<evidence type="ECO:0000256" key="5">
    <source>
        <dbReference type="SAM" id="MobiDB-lite"/>
    </source>
</evidence>
<dbReference type="RefSeq" id="XP_045962163.1">
    <property type="nucleotide sequence ID" value="XM_046105832.1"/>
</dbReference>
<dbReference type="SMART" id="SM00066">
    <property type="entry name" value="GAL4"/>
    <property type="match status" value="1"/>
</dbReference>
<comment type="caution">
    <text evidence="7">The sequence shown here is derived from an EMBL/GenBank/DDBJ whole genome shotgun (WGS) entry which is preliminary data.</text>
</comment>
<feature type="compositionally biased region" description="Polar residues" evidence="5">
    <location>
        <begin position="103"/>
        <end position="112"/>
    </location>
</feature>
<feature type="compositionally biased region" description="Polar residues" evidence="5">
    <location>
        <begin position="211"/>
        <end position="239"/>
    </location>
</feature>
<accession>A0A9P8UT87</accession>
<feature type="region of interest" description="Disordered" evidence="5">
    <location>
        <begin position="53"/>
        <end position="135"/>
    </location>
</feature>
<sequence length="439" mass="48762">MSTSSRSLAPTSASLNIIRKKRLACDNCHLSKVRCSGEVTGCQRCERGKKTCHYSESNMGRTPVDGTNKGRKSSVHMTSTPFMSNDAAGHHSLRQHDSDSSTDHFSGISNAEGQLRRQNDPPLSDPSMNEGCASLHHHNEGASELMSIWNESTTRQYPTSSPLALLDSMSNEVRSPGFDPLISDFDDIDFSYIDDSQFETDRTSEDLSLPQLVSSQHSRASLSRHQPGQPQQISTTQFLSTSNSSRTSSYQSSNSSQANTPQPLGADLSFWTAQLEEISHRTHNSPIPLDEMLHHSSRLLPRVNEALRAFPPADSSPFPTHIMLILICLTQTIALFEQCIPSVICGSNKTGPSGDLPLHLGAFQVDREVQQALQMHVVGKELATILKMTNIIKQMLLRPEWNGICKHTHRLLLEDLQARTKTLVHQMKQKWISARRFAL</sequence>
<evidence type="ECO:0000256" key="2">
    <source>
        <dbReference type="ARBA" id="ARBA00023125"/>
    </source>
</evidence>
<dbReference type="PANTHER" id="PTHR31069:SF31">
    <property type="entry name" value="MONODICTYPHENONE CLUSTER TRANSCRIPTION FACTOR-RELATED"/>
    <property type="match status" value="1"/>
</dbReference>
<dbReference type="PANTHER" id="PTHR31069">
    <property type="entry name" value="OLEATE-ACTIVATED TRANSCRIPTION FACTOR 1-RELATED"/>
    <property type="match status" value="1"/>
</dbReference>
<dbReference type="GO" id="GO:0003677">
    <property type="term" value="F:DNA binding"/>
    <property type="evidence" value="ECO:0007669"/>
    <property type="project" value="UniProtKB-KW"/>
</dbReference>
<feature type="domain" description="Zn(2)-C6 fungal-type" evidence="6">
    <location>
        <begin position="24"/>
        <end position="54"/>
    </location>
</feature>
<dbReference type="PROSITE" id="PS50048">
    <property type="entry name" value="ZN2_CY6_FUNGAL_2"/>
    <property type="match status" value="1"/>
</dbReference>
<reference evidence="7" key="1">
    <citation type="journal article" date="2021" name="Nat. Commun.">
        <title>Genetic determinants of endophytism in the Arabidopsis root mycobiome.</title>
        <authorList>
            <person name="Mesny F."/>
            <person name="Miyauchi S."/>
            <person name="Thiergart T."/>
            <person name="Pickel B."/>
            <person name="Atanasova L."/>
            <person name="Karlsson M."/>
            <person name="Huettel B."/>
            <person name="Barry K.W."/>
            <person name="Haridas S."/>
            <person name="Chen C."/>
            <person name="Bauer D."/>
            <person name="Andreopoulos W."/>
            <person name="Pangilinan J."/>
            <person name="LaButti K."/>
            <person name="Riley R."/>
            <person name="Lipzen A."/>
            <person name="Clum A."/>
            <person name="Drula E."/>
            <person name="Henrissat B."/>
            <person name="Kohler A."/>
            <person name="Grigoriev I.V."/>
            <person name="Martin F.M."/>
            <person name="Hacquard S."/>
        </authorList>
    </citation>
    <scope>NUCLEOTIDE SEQUENCE</scope>
    <source>
        <strain evidence="7">MPI-SDFR-AT-0073</strain>
    </source>
</reference>
<evidence type="ECO:0000256" key="3">
    <source>
        <dbReference type="ARBA" id="ARBA00023163"/>
    </source>
</evidence>
<dbReference type="InterPro" id="IPR050675">
    <property type="entry name" value="OAF3"/>
</dbReference>
<evidence type="ECO:0000256" key="4">
    <source>
        <dbReference type="ARBA" id="ARBA00023242"/>
    </source>
</evidence>
<protein>
    <recommendedName>
        <fullName evidence="6">Zn(2)-C6 fungal-type domain-containing protein</fullName>
    </recommendedName>
</protein>
<keyword evidence="8" id="KW-1185">Reference proteome</keyword>
<proteinExistence type="predicted"/>
<dbReference type="EMBL" id="JAGPXC010000002">
    <property type="protein sequence ID" value="KAH6657929.1"/>
    <property type="molecule type" value="Genomic_DNA"/>
</dbReference>
<dbReference type="Gene3D" id="4.10.240.10">
    <property type="entry name" value="Zn(2)-C6 fungal-type DNA-binding domain"/>
    <property type="match status" value="1"/>
</dbReference>
<dbReference type="GO" id="GO:0000981">
    <property type="term" value="F:DNA-binding transcription factor activity, RNA polymerase II-specific"/>
    <property type="evidence" value="ECO:0007669"/>
    <property type="project" value="InterPro"/>
</dbReference>
<dbReference type="CDD" id="cd00067">
    <property type="entry name" value="GAL4"/>
    <property type="match status" value="1"/>
</dbReference>
<name>A0A9P8UT87_9PEZI</name>
<dbReference type="InterPro" id="IPR036864">
    <property type="entry name" value="Zn2-C6_fun-type_DNA-bd_sf"/>
</dbReference>
<dbReference type="PROSITE" id="PS00463">
    <property type="entry name" value="ZN2_CY6_FUNGAL_1"/>
    <property type="match status" value="1"/>
</dbReference>
<dbReference type="Proteomes" id="UP000758603">
    <property type="component" value="Unassembled WGS sequence"/>
</dbReference>
<keyword evidence="2" id="KW-0238">DNA-binding</keyword>
<evidence type="ECO:0000256" key="1">
    <source>
        <dbReference type="ARBA" id="ARBA00023015"/>
    </source>
</evidence>
<feature type="region of interest" description="Disordered" evidence="5">
    <location>
        <begin position="201"/>
        <end position="263"/>
    </location>
</feature>
<organism evidence="7 8">
    <name type="scientific">Truncatella angustata</name>
    <dbReference type="NCBI Taxonomy" id="152316"/>
    <lineage>
        <taxon>Eukaryota</taxon>
        <taxon>Fungi</taxon>
        <taxon>Dikarya</taxon>
        <taxon>Ascomycota</taxon>
        <taxon>Pezizomycotina</taxon>
        <taxon>Sordariomycetes</taxon>
        <taxon>Xylariomycetidae</taxon>
        <taxon>Amphisphaeriales</taxon>
        <taxon>Sporocadaceae</taxon>
        <taxon>Truncatella</taxon>
    </lineage>
</organism>
<dbReference type="InterPro" id="IPR001138">
    <property type="entry name" value="Zn2Cys6_DnaBD"/>
</dbReference>
<evidence type="ECO:0000313" key="7">
    <source>
        <dbReference type="EMBL" id="KAH6657929.1"/>
    </source>
</evidence>
<dbReference type="Pfam" id="PF00172">
    <property type="entry name" value="Zn_clus"/>
    <property type="match status" value="1"/>
</dbReference>
<dbReference type="GO" id="GO:0008270">
    <property type="term" value="F:zinc ion binding"/>
    <property type="evidence" value="ECO:0007669"/>
    <property type="project" value="InterPro"/>
</dbReference>
<gene>
    <name evidence="7" type="ORF">BKA67DRAFT_643853</name>
</gene>
<evidence type="ECO:0000259" key="6">
    <source>
        <dbReference type="PROSITE" id="PS50048"/>
    </source>
</evidence>